<feature type="domain" description="DUF5648" evidence="2">
    <location>
        <begin position="68"/>
        <end position="195"/>
    </location>
</feature>
<reference evidence="3 4" key="1">
    <citation type="submission" date="2020-08" db="EMBL/GenBank/DDBJ databases">
        <title>Sequencing the genomes of 1000 actinobacteria strains.</title>
        <authorList>
            <person name="Klenk H.-P."/>
        </authorList>
    </citation>
    <scope>NUCLEOTIDE SEQUENCE [LARGE SCALE GENOMIC DNA]</scope>
    <source>
        <strain evidence="3 4">DSM 17294</strain>
    </source>
</reference>
<organism evidence="3 4">
    <name type="scientific">Kribbella solani</name>
    <dbReference type="NCBI Taxonomy" id="236067"/>
    <lineage>
        <taxon>Bacteria</taxon>
        <taxon>Bacillati</taxon>
        <taxon>Actinomycetota</taxon>
        <taxon>Actinomycetes</taxon>
        <taxon>Propionibacteriales</taxon>
        <taxon>Kribbellaceae</taxon>
        <taxon>Kribbella</taxon>
    </lineage>
</organism>
<sequence length="564" mass="61511">MRRAAGLLALSAAVIGAVLTAGPVLADQKPPAAAPASAGAQAPATAQSVEAQAVSRPAQPAPFVELVAASGTGRLYTADPRELASATAAGFKRQPGTTGFIGRSAKTGWTALYRLKPSATASSWLFTSSTQERDALVAQHWVLEGTAGYVATKPGAGLVELRRFTNGKEWRLALAAKTDELLKAGYKLDGPVGYVYQNWVRAGAVYFGMFNTHGHGTIIARTKEIYGRDNDWWGGVRDFHDGTHYATDNWPGEDWSYLKPSIGYYDDSKPETLEKHITQATSAGLSFFNFYWYWDNTKQAQTVTADSLNAFLQARNRESIDFTVGVCAHPYDQLKIPATQYDAVATNLMRYLRQDNTLRTNDGRKILNICDARGLGDGSNAQVKQFVDTVRAKARGQLGEDIYVMINQAGFDPKQVGNAGADAPYCTTDGPAVESRSYTTYLKGQRAFYNQAPAAYGRCVLSDFDERPRYPIETTDVKAIRWMPDQSLDGYRTAVRNAAADMATSTRPSIVDNYLFLYAWNEWHEGGIIEPNERDGCAYLNILHSELSLQGPGCVASPQGTPPS</sequence>
<comment type="caution">
    <text evidence="3">The sequence shown here is derived from an EMBL/GenBank/DDBJ whole genome shotgun (WGS) entry which is preliminary data.</text>
</comment>
<evidence type="ECO:0000259" key="2">
    <source>
        <dbReference type="Pfam" id="PF18885"/>
    </source>
</evidence>
<proteinExistence type="predicted"/>
<evidence type="ECO:0000256" key="1">
    <source>
        <dbReference type="SAM" id="SignalP"/>
    </source>
</evidence>
<dbReference type="Pfam" id="PF14307">
    <property type="entry name" value="Glyco_tran_WbsX"/>
    <property type="match status" value="1"/>
</dbReference>
<keyword evidence="1" id="KW-0732">Signal</keyword>
<dbReference type="RefSeq" id="WP_184834429.1">
    <property type="nucleotide sequence ID" value="NZ_BAAAVN010000001.1"/>
</dbReference>
<dbReference type="PANTHER" id="PTHR41244">
    <property type="entry name" value="RHAMNAN SYNTHESIS F"/>
    <property type="match status" value="1"/>
</dbReference>
<dbReference type="PANTHER" id="PTHR41244:SF1">
    <property type="entry name" value="GLYCOSYLTRANSFERASE"/>
    <property type="match status" value="1"/>
</dbReference>
<protein>
    <recommendedName>
        <fullName evidence="2">DUF5648 domain-containing protein</fullName>
    </recommendedName>
</protein>
<dbReference type="InterPro" id="IPR043708">
    <property type="entry name" value="DUF5648"/>
</dbReference>
<dbReference type="InterPro" id="IPR032719">
    <property type="entry name" value="WbsX"/>
</dbReference>
<dbReference type="AlphaFoldDB" id="A0A841DVX1"/>
<evidence type="ECO:0000313" key="3">
    <source>
        <dbReference type="EMBL" id="MBB5979438.1"/>
    </source>
</evidence>
<dbReference type="Proteomes" id="UP000558997">
    <property type="component" value="Unassembled WGS sequence"/>
</dbReference>
<dbReference type="Gene3D" id="3.20.20.80">
    <property type="entry name" value="Glycosidases"/>
    <property type="match status" value="1"/>
</dbReference>
<accession>A0A841DVX1</accession>
<gene>
    <name evidence="3" type="ORF">HDA44_002779</name>
</gene>
<keyword evidence="4" id="KW-1185">Reference proteome</keyword>
<feature type="chain" id="PRO_5032961849" description="DUF5648 domain-containing protein" evidence="1">
    <location>
        <begin position="27"/>
        <end position="564"/>
    </location>
</feature>
<name>A0A841DVX1_9ACTN</name>
<dbReference type="EMBL" id="JACHNF010000001">
    <property type="protein sequence ID" value="MBB5979438.1"/>
    <property type="molecule type" value="Genomic_DNA"/>
</dbReference>
<feature type="signal peptide" evidence="1">
    <location>
        <begin position="1"/>
        <end position="26"/>
    </location>
</feature>
<dbReference type="Pfam" id="PF18885">
    <property type="entry name" value="DUF5648"/>
    <property type="match status" value="1"/>
</dbReference>
<evidence type="ECO:0000313" key="4">
    <source>
        <dbReference type="Proteomes" id="UP000558997"/>
    </source>
</evidence>